<evidence type="ECO:0000256" key="7">
    <source>
        <dbReference type="SAM" id="Phobius"/>
    </source>
</evidence>
<dbReference type="EMBL" id="CADCWM010000525">
    <property type="protein sequence ID" value="CAA9566426.1"/>
    <property type="molecule type" value="Genomic_DNA"/>
</dbReference>
<feature type="transmembrane region" description="Helical" evidence="7">
    <location>
        <begin position="101"/>
        <end position="120"/>
    </location>
</feature>
<dbReference type="InterPro" id="IPR045018">
    <property type="entry name" value="Azg-like"/>
</dbReference>
<gene>
    <name evidence="8" type="ORF">AVDCRST_MAG88-1934</name>
</gene>
<dbReference type="InterPro" id="IPR006043">
    <property type="entry name" value="NCS2"/>
</dbReference>
<evidence type="ECO:0000313" key="8">
    <source>
        <dbReference type="EMBL" id="CAA9566426.1"/>
    </source>
</evidence>
<evidence type="ECO:0000256" key="1">
    <source>
        <dbReference type="ARBA" id="ARBA00004127"/>
    </source>
</evidence>
<feature type="transmembrane region" description="Helical" evidence="7">
    <location>
        <begin position="472"/>
        <end position="490"/>
    </location>
</feature>
<accession>A0A6J4V1M1</accession>
<feature type="transmembrane region" description="Helical" evidence="7">
    <location>
        <begin position="219"/>
        <end position="237"/>
    </location>
</feature>
<keyword evidence="3" id="KW-0813">Transport</keyword>
<keyword evidence="6 7" id="KW-0472">Membrane</keyword>
<evidence type="ECO:0000256" key="4">
    <source>
        <dbReference type="ARBA" id="ARBA00022692"/>
    </source>
</evidence>
<comment type="similarity">
    <text evidence="2">Belongs to the nucleobase:cation symporter-2 (NCS2) (TC 2.A.40) family. Azg-like subfamily.</text>
</comment>
<feature type="transmembrane region" description="Helical" evidence="7">
    <location>
        <begin position="388"/>
        <end position="407"/>
    </location>
</feature>
<feature type="transmembrane region" description="Helical" evidence="7">
    <location>
        <begin position="157"/>
        <end position="181"/>
    </location>
</feature>
<dbReference type="PANTHER" id="PTHR43337:SF1">
    <property type="entry name" value="XANTHINE_URACIL PERMEASE C887.17-RELATED"/>
    <property type="match status" value="1"/>
</dbReference>
<organism evidence="8">
    <name type="scientific">uncultured Thermomicrobiales bacterium</name>
    <dbReference type="NCBI Taxonomy" id="1645740"/>
    <lineage>
        <taxon>Bacteria</taxon>
        <taxon>Pseudomonadati</taxon>
        <taxon>Thermomicrobiota</taxon>
        <taxon>Thermomicrobia</taxon>
        <taxon>Thermomicrobiales</taxon>
        <taxon>environmental samples</taxon>
    </lineage>
</organism>
<feature type="transmembrane region" description="Helical" evidence="7">
    <location>
        <begin position="126"/>
        <end position="145"/>
    </location>
</feature>
<proteinExistence type="inferred from homology"/>
<keyword evidence="5 7" id="KW-1133">Transmembrane helix</keyword>
<feature type="transmembrane region" description="Helical" evidence="7">
    <location>
        <begin position="427"/>
        <end position="460"/>
    </location>
</feature>
<name>A0A6J4V1M1_9BACT</name>
<evidence type="ECO:0000256" key="6">
    <source>
        <dbReference type="ARBA" id="ARBA00023136"/>
    </source>
</evidence>
<evidence type="ECO:0000256" key="3">
    <source>
        <dbReference type="ARBA" id="ARBA00022448"/>
    </source>
</evidence>
<reference evidence="8" key="1">
    <citation type="submission" date="2020-02" db="EMBL/GenBank/DDBJ databases">
        <authorList>
            <person name="Meier V. D."/>
        </authorList>
    </citation>
    <scope>NUCLEOTIDE SEQUENCE</scope>
    <source>
        <strain evidence="8">AVDCRST_MAG88</strain>
    </source>
</reference>
<dbReference type="Pfam" id="PF00860">
    <property type="entry name" value="Xan_ur_permease"/>
    <property type="match status" value="1"/>
</dbReference>
<feature type="transmembrane region" description="Helical" evidence="7">
    <location>
        <begin position="32"/>
        <end position="56"/>
    </location>
</feature>
<comment type="subcellular location">
    <subcellularLocation>
        <location evidence="1">Endomembrane system</location>
        <topology evidence="1">Multi-pass membrane protein</topology>
    </subcellularLocation>
</comment>
<feature type="transmembrane region" description="Helical" evidence="7">
    <location>
        <begin position="193"/>
        <end position="212"/>
    </location>
</feature>
<keyword evidence="4 7" id="KW-0812">Transmembrane</keyword>
<feature type="transmembrane region" description="Helical" evidence="7">
    <location>
        <begin position="76"/>
        <end position="94"/>
    </location>
</feature>
<dbReference type="GO" id="GO:0005345">
    <property type="term" value="F:purine nucleobase transmembrane transporter activity"/>
    <property type="evidence" value="ECO:0007669"/>
    <property type="project" value="TreeGrafter"/>
</dbReference>
<protein>
    <submittedName>
        <fullName evidence="8">Xanthine/uracil/thiamine/ascorbate permease family protein</fullName>
    </submittedName>
</protein>
<dbReference type="AlphaFoldDB" id="A0A6J4V1M1"/>
<evidence type="ECO:0000256" key="5">
    <source>
        <dbReference type="ARBA" id="ARBA00022989"/>
    </source>
</evidence>
<dbReference type="PANTHER" id="PTHR43337">
    <property type="entry name" value="XANTHINE/URACIL PERMEASE C887.17-RELATED"/>
    <property type="match status" value="1"/>
</dbReference>
<feature type="transmembrane region" description="Helical" evidence="7">
    <location>
        <begin position="279"/>
        <end position="306"/>
    </location>
</feature>
<feature type="transmembrane region" description="Helical" evidence="7">
    <location>
        <begin position="360"/>
        <end position="381"/>
    </location>
</feature>
<evidence type="ECO:0000256" key="2">
    <source>
        <dbReference type="ARBA" id="ARBA00005697"/>
    </source>
</evidence>
<dbReference type="GO" id="GO:0005886">
    <property type="term" value="C:plasma membrane"/>
    <property type="evidence" value="ECO:0007669"/>
    <property type="project" value="TreeGrafter"/>
</dbReference>
<dbReference type="GO" id="GO:0012505">
    <property type="term" value="C:endomembrane system"/>
    <property type="evidence" value="ECO:0007669"/>
    <property type="project" value="UniProtKB-SubCell"/>
</dbReference>
<sequence>MAQGVLDRSRGSRGQGDIAAEGLLERLFKLRAWGTTAGTEVMAGLTTFMVMAYIIFVNPTILMTTQPPDSALRPGITTATCLVAGLMTILMGLVTNRAFAIAPGMGLNAIVAFQLVGAQGLSYGEAMGVIVAEGLVITLLVVVGLRKLVMDAIPTDLKAAISVGIGLFILFIGLIQAGIVAPGQGTPLQMGRLVGWPVATAVLGLLFTVALMARRVRGALLWGVLGTTALAVAVNYANGGGLWLVDGRDLGIAKLPTRLVAAPDFSTVGRFSFGFVGKLGLLTAALVVFALLLADFFDTLGTLIGVGGRAGYLNERGELPEAQKPLLVDSLAAVAGGAAGSSSATTYIESAAGIGVGGRTGLTALVTGVLFLLAMPLWPLVGMVPQQATAPALILVGFLMTGVLSARETTGPNGERVREGGIDFTNLAIGLPALATIVMMPLTYNITNGIGAGFVLYTVIRLVKGEWRQVHPALYVVAAVFLLYFLRQPLFGLDV</sequence>